<name>A0ABP9Q700_9PSEU</name>
<accession>A0ABP9Q700</accession>
<feature type="region of interest" description="Disordered" evidence="1">
    <location>
        <begin position="152"/>
        <end position="176"/>
    </location>
</feature>
<feature type="transmembrane region" description="Helical" evidence="2">
    <location>
        <begin position="184"/>
        <end position="205"/>
    </location>
</feature>
<gene>
    <name evidence="3" type="ORF">GCM10023214_17700</name>
</gene>
<dbReference type="EMBL" id="BAABIB010000045">
    <property type="protein sequence ID" value="GAA5157716.1"/>
    <property type="molecule type" value="Genomic_DNA"/>
</dbReference>
<evidence type="ECO:0000256" key="2">
    <source>
        <dbReference type="SAM" id="Phobius"/>
    </source>
</evidence>
<keyword evidence="2" id="KW-0812">Transmembrane</keyword>
<feature type="compositionally biased region" description="Polar residues" evidence="1">
    <location>
        <begin position="158"/>
        <end position="171"/>
    </location>
</feature>
<keyword evidence="4" id="KW-1185">Reference proteome</keyword>
<reference evidence="4" key="1">
    <citation type="journal article" date="2019" name="Int. J. Syst. Evol. Microbiol.">
        <title>The Global Catalogue of Microorganisms (GCM) 10K type strain sequencing project: providing services to taxonomists for standard genome sequencing and annotation.</title>
        <authorList>
            <consortium name="The Broad Institute Genomics Platform"/>
            <consortium name="The Broad Institute Genome Sequencing Center for Infectious Disease"/>
            <person name="Wu L."/>
            <person name="Ma J."/>
        </authorList>
    </citation>
    <scope>NUCLEOTIDE SEQUENCE [LARGE SCALE GENOMIC DNA]</scope>
    <source>
        <strain evidence="4">JCM 18054</strain>
    </source>
</reference>
<comment type="caution">
    <text evidence="3">The sequence shown here is derived from an EMBL/GenBank/DDBJ whole genome shotgun (WGS) entry which is preliminary data.</text>
</comment>
<proteinExistence type="predicted"/>
<feature type="compositionally biased region" description="Pro residues" evidence="1">
    <location>
        <begin position="82"/>
        <end position="96"/>
    </location>
</feature>
<evidence type="ECO:0000256" key="1">
    <source>
        <dbReference type="SAM" id="MobiDB-lite"/>
    </source>
</evidence>
<keyword evidence="2" id="KW-1133">Transmembrane helix</keyword>
<sequence>MLPGDCAATLGGSGRALALDVAGLTVGTGPSSPGDPLATVDVADAAKALHVSRVPGTGAVRVLCTDAQGTVNTLLSGAPAPADQPTPPPSTSPKPPALSEQPAPSTPIAVEPVEVRPISFPLDATSPLTVDALPLGDLSGLLPPVALAPDAPGVIPPTGTSPTVTTQNSGSAQALPAPAQPARLPLLLAAIALAAVGAGLAHSWLRRRLG</sequence>
<keyword evidence="2" id="KW-0472">Membrane</keyword>
<evidence type="ECO:0000313" key="3">
    <source>
        <dbReference type="EMBL" id="GAA5157716.1"/>
    </source>
</evidence>
<organism evidence="3 4">
    <name type="scientific">Amycolatopsis dongchuanensis</name>
    <dbReference type="NCBI Taxonomy" id="1070866"/>
    <lineage>
        <taxon>Bacteria</taxon>
        <taxon>Bacillati</taxon>
        <taxon>Actinomycetota</taxon>
        <taxon>Actinomycetes</taxon>
        <taxon>Pseudonocardiales</taxon>
        <taxon>Pseudonocardiaceae</taxon>
        <taxon>Amycolatopsis</taxon>
    </lineage>
</organism>
<evidence type="ECO:0000313" key="4">
    <source>
        <dbReference type="Proteomes" id="UP001500192"/>
    </source>
</evidence>
<protein>
    <submittedName>
        <fullName evidence="3">Uncharacterized protein</fullName>
    </submittedName>
</protein>
<feature type="region of interest" description="Disordered" evidence="1">
    <location>
        <begin position="74"/>
        <end position="105"/>
    </location>
</feature>
<dbReference type="Proteomes" id="UP001500192">
    <property type="component" value="Unassembled WGS sequence"/>
</dbReference>